<name>A0A3Q3XR46_MOLML</name>
<dbReference type="CDD" id="cd00086">
    <property type="entry name" value="homeodomain"/>
    <property type="match status" value="1"/>
</dbReference>
<evidence type="ECO:0000256" key="3">
    <source>
        <dbReference type="ARBA" id="ARBA00008446"/>
    </source>
</evidence>
<dbReference type="GO" id="GO:0000978">
    <property type="term" value="F:RNA polymerase II cis-regulatory region sequence-specific DNA binding"/>
    <property type="evidence" value="ECO:0007669"/>
    <property type="project" value="TreeGrafter"/>
</dbReference>
<dbReference type="InterPro" id="IPR001356">
    <property type="entry name" value="HD"/>
</dbReference>
<evidence type="ECO:0000259" key="9">
    <source>
        <dbReference type="PROSITE" id="PS50071"/>
    </source>
</evidence>
<sequence length="381" mass="42360">MNKPNFKFLHPKFLMTSSSLAGRLDPGTPPSHSALRSTSHQLASATGIGVYSGPYPKSQGYYNSSDAAALYSRVGFPLHLWFCCYSCSDGASRRKNATRETTSTLKAWLQEHQKNPYPTKGEKIMLAIITRMTLTQVSTWFANARRRLKKENKVTWSPRACKSSDDRGSYFACFSFAQKLTHRFLSFIITDQQCADLQSDLEDFDLLESECSDCEPKPQFFTEHSGANKNTDHSRGHPTDPLHGKDRLSPDCSKLTSVQQQNTTFYPNPDLRSADAKPKIWSIARTAVSLEAGLQAEYPPCMLSSTGSSSPGYPSNMALTKADRQQESPVATLREWVDGVFHGPPFQQPKPADVWKGLNDAMMDSRTSGQSFELVRSASSL</sequence>
<keyword evidence="4 7" id="KW-0238">DNA-binding</keyword>
<protein>
    <recommendedName>
        <fullName evidence="9">Homeobox domain-containing protein</fullName>
    </recommendedName>
</protein>
<evidence type="ECO:0000256" key="2">
    <source>
        <dbReference type="ARBA" id="ARBA00004123"/>
    </source>
</evidence>
<keyword evidence="6 7" id="KW-0539">Nucleus</keyword>
<dbReference type="GO" id="GO:0048468">
    <property type="term" value="P:cell development"/>
    <property type="evidence" value="ECO:0007669"/>
    <property type="project" value="TreeGrafter"/>
</dbReference>
<dbReference type="GO" id="GO:0005634">
    <property type="term" value="C:nucleus"/>
    <property type="evidence" value="ECO:0007669"/>
    <property type="project" value="UniProtKB-SubCell"/>
</dbReference>
<evidence type="ECO:0000256" key="1">
    <source>
        <dbReference type="ARBA" id="ARBA00003263"/>
    </source>
</evidence>
<dbReference type="Ensembl" id="ENSMMOT00000028522.1">
    <property type="protein sequence ID" value="ENSMMOP00000028046.1"/>
    <property type="gene ID" value="ENSMMOG00000021194.1"/>
</dbReference>
<dbReference type="PANTHER" id="PTHR11211:SF16">
    <property type="entry name" value="IROQUOIS-CLASS HOMEODOMAIN PROTEIN IRX-4"/>
    <property type="match status" value="1"/>
</dbReference>
<dbReference type="Proteomes" id="UP000261620">
    <property type="component" value="Unplaced"/>
</dbReference>
<dbReference type="PROSITE" id="PS00027">
    <property type="entry name" value="HOMEOBOX_1"/>
    <property type="match status" value="1"/>
</dbReference>
<dbReference type="GO" id="GO:0030182">
    <property type="term" value="P:neuron differentiation"/>
    <property type="evidence" value="ECO:0007669"/>
    <property type="project" value="TreeGrafter"/>
</dbReference>
<feature type="compositionally biased region" description="Basic and acidic residues" evidence="8">
    <location>
        <begin position="230"/>
        <end position="249"/>
    </location>
</feature>
<proteinExistence type="inferred from homology"/>
<dbReference type="PROSITE" id="PS50071">
    <property type="entry name" value="HOMEOBOX_2"/>
    <property type="match status" value="1"/>
</dbReference>
<comment type="similarity">
    <text evidence="3">Belongs to the TALE/IRO homeobox family.</text>
</comment>
<evidence type="ECO:0000313" key="11">
    <source>
        <dbReference type="Proteomes" id="UP000261620"/>
    </source>
</evidence>
<reference evidence="10" key="1">
    <citation type="submission" date="2025-08" db="UniProtKB">
        <authorList>
            <consortium name="Ensembl"/>
        </authorList>
    </citation>
    <scope>IDENTIFICATION</scope>
</reference>
<evidence type="ECO:0000256" key="4">
    <source>
        <dbReference type="ARBA" id="ARBA00023125"/>
    </source>
</evidence>
<keyword evidence="11" id="KW-1185">Reference proteome</keyword>
<feature type="DNA-binding region" description="Homeobox" evidence="7">
    <location>
        <begin position="90"/>
        <end position="152"/>
    </location>
</feature>
<dbReference type="InterPro" id="IPR017970">
    <property type="entry name" value="Homeobox_CS"/>
</dbReference>
<comment type="function">
    <text evidence="1">Sequence-specific transcription factor which is part of a developmental regulatory system that provides cells with specific positional identities on the anterior-posterior axis.</text>
</comment>
<accession>A0A3Q3XR46</accession>
<dbReference type="InterPro" id="IPR009057">
    <property type="entry name" value="Homeodomain-like_sf"/>
</dbReference>
<evidence type="ECO:0000313" key="10">
    <source>
        <dbReference type="Ensembl" id="ENSMMOP00000028046.1"/>
    </source>
</evidence>
<evidence type="ECO:0000256" key="7">
    <source>
        <dbReference type="PROSITE-ProRule" id="PRU00108"/>
    </source>
</evidence>
<feature type="domain" description="Homeobox" evidence="9">
    <location>
        <begin position="88"/>
        <end position="151"/>
    </location>
</feature>
<dbReference type="AlphaFoldDB" id="A0A3Q3XR46"/>
<keyword evidence="5 7" id="KW-0371">Homeobox</keyword>
<dbReference type="PANTHER" id="PTHR11211">
    <property type="entry name" value="IROQUOIS-CLASS HOMEODOMAIN PROTEIN IRX"/>
    <property type="match status" value="1"/>
</dbReference>
<dbReference type="InterPro" id="IPR008422">
    <property type="entry name" value="KN_HD"/>
</dbReference>
<dbReference type="Pfam" id="PF05920">
    <property type="entry name" value="Homeobox_KN"/>
    <property type="match status" value="1"/>
</dbReference>
<dbReference type="SMART" id="SM00389">
    <property type="entry name" value="HOX"/>
    <property type="match status" value="1"/>
</dbReference>
<reference evidence="10" key="2">
    <citation type="submission" date="2025-09" db="UniProtKB">
        <authorList>
            <consortium name="Ensembl"/>
        </authorList>
    </citation>
    <scope>IDENTIFICATION</scope>
</reference>
<organism evidence="10 11">
    <name type="scientific">Mola mola</name>
    <name type="common">Ocean sunfish</name>
    <name type="synonym">Tetraodon mola</name>
    <dbReference type="NCBI Taxonomy" id="94237"/>
    <lineage>
        <taxon>Eukaryota</taxon>
        <taxon>Metazoa</taxon>
        <taxon>Chordata</taxon>
        <taxon>Craniata</taxon>
        <taxon>Vertebrata</taxon>
        <taxon>Euteleostomi</taxon>
        <taxon>Actinopterygii</taxon>
        <taxon>Neopterygii</taxon>
        <taxon>Teleostei</taxon>
        <taxon>Neoteleostei</taxon>
        <taxon>Acanthomorphata</taxon>
        <taxon>Eupercaria</taxon>
        <taxon>Tetraodontiformes</taxon>
        <taxon>Molidae</taxon>
        <taxon>Mola</taxon>
    </lineage>
</organism>
<dbReference type="SUPFAM" id="SSF46689">
    <property type="entry name" value="Homeodomain-like"/>
    <property type="match status" value="1"/>
</dbReference>
<feature type="region of interest" description="Disordered" evidence="8">
    <location>
        <begin position="222"/>
        <end position="254"/>
    </location>
</feature>
<evidence type="ECO:0000256" key="8">
    <source>
        <dbReference type="SAM" id="MobiDB-lite"/>
    </source>
</evidence>
<comment type="subcellular location">
    <subcellularLocation>
        <location evidence="2 7">Nucleus</location>
    </subcellularLocation>
</comment>
<evidence type="ECO:0000256" key="6">
    <source>
        <dbReference type="ARBA" id="ARBA00023242"/>
    </source>
</evidence>
<dbReference type="FunFam" id="1.10.10.60:FF:000003">
    <property type="entry name" value="Iroquois-class homeobox protein IRX"/>
    <property type="match status" value="1"/>
</dbReference>
<evidence type="ECO:0000256" key="5">
    <source>
        <dbReference type="ARBA" id="ARBA00023155"/>
    </source>
</evidence>
<dbReference type="Gene3D" id="1.10.10.60">
    <property type="entry name" value="Homeodomain-like"/>
    <property type="match status" value="1"/>
</dbReference>
<dbReference type="GO" id="GO:0000981">
    <property type="term" value="F:DNA-binding transcription factor activity, RNA polymerase II-specific"/>
    <property type="evidence" value="ECO:0007669"/>
    <property type="project" value="InterPro"/>
</dbReference>